<protein>
    <submittedName>
        <fullName evidence="10">PspC domain-containing protein</fullName>
    </submittedName>
</protein>
<name>A0ABY7T4S3_9SPHI</name>
<dbReference type="InterPro" id="IPR052027">
    <property type="entry name" value="PspC"/>
</dbReference>
<keyword evidence="4 7" id="KW-1133">Transmembrane helix</keyword>
<evidence type="ECO:0000256" key="1">
    <source>
        <dbReference type="ARBA" id="ARBA00004162"/>
    </source>
</evidence>
<evidence type="ECO:0000256" key="2">
    <source>
        <dbReference type="ARBA" id="ARBA00022475"/>
    </source>
</evidence>
<accession>A0ABY7T4S3</accession>
<feature type="transmembrane region" description="Helical" evidence="7">
    <location>
        <begin position="106"/>
        <end position="124"/>
    </location>
</feature>
<dbReference type="Proteomes" id="UP001216139">
    <property type="component" value="Chromosome"/>
</dbReference>
<organism evidence="10 11">
    <name type="scientific">Mucilaginibacter jinjuensis</name>
    <dbReference type="NCBI Taxonomy" id="1176721"/>
    <lineage>
        <taxon>Bacteria</taxon>
        <taxon>Pseudomonadati</taxon>
        <taxon>Bacteroidota</taxon>
        <taxon>Sphingobacteriia</taxon>
        <taxon>Sphingobacteriales</taxon>
        <taxon>Sphingobacteriaceae</taxon>
        <taxon>Mucilaginibacter</taxon>
    </lineage>
</organism>
<gene>
    <name evidence="10" type="ORF">PQO05_21770</name>
</gene>
<dbReference type="InterPro" id="IPR007168">
    <property type="entry name" value="Phageshock_PspC_N"/>
</dbReference>
<dbReference type="PANTHER" id="PTHR33885">
    <property type="entry name" value="PHAGE SHOCK PROTEIN C"/>
    <property type="match status" value="1"/>
</dbReference>
<feature type="region of interest" description="Disordered" evidence="6">
    <location>
        <begin position="157"/>
        <end position="191"/>
    </location>
</feature>
<reference evidence="10 11" key="1">
    <citation type="submission" date="2023-02" db="EMBL/GenBank/DDBJ databases">
        <title>Genome sequence of Mucilaginibacter jinjuensis strain KACC 16571.</title>
        <authorList>
            <person name="Kim S."/>
            <person name="Heo J."/>
            <person name="Kwon S.-W."/>
        </authorList>
    </citation>
    <scope>NUCLEOTIDE SEQUENCE [LARGE SCALE GENOMIC DNA]</scope>
    <source>
        <strain evidence="10 11">KACC 16571</strain>
    </source>
</reference>
<dbReference type="Pfam" id="PF04024">
    <property type="entry name" value="PspC"/>
    <property type="match status" value="1"/>
</dbReference>
<keyword evidence="2" id="KW-1003">Cell membrane</keyword>
<feature type="transmembrane region" description="Helical" evidence="7">
    <location>
        <begin position="31"/>
        <end position="57"/>
    </location>
</feature>
<feature type="domain" description="LiaI-LiaF-like transmembrane region" evidence="9">
    <location>
        <begin position="109"/>
        <end position="149"/>
    </location>
</feature>
<dbReference type="EMBL" id="CP117167">
    <property type="protein sequence ID" value="WCT11371.1"/>
    <property type="molecule type" value="Genomic_DNA"/>
</dbReference>
<evidence type="ECO:0000256" key="5">
    <source>
        <dbReference type="ARBA" id="ARBA00023136"/>
    </source>
</evidence>
<evidence type="ECO:0000313" key="10">
    <source>
        <dbReference type="EMBL" id="WCT11371.1"/>
    </source>
</evidence>
<evidence type="ECO:0000256" key="6">
    <source>
        <dbReference type="SAM" id="MobiDB-lite"/>
    </source>
</evidence>
<dbReference type="PANTHER" id="PTHR33885:SF3">
    <property type="entry name" value="PHAGE SHOCK PROTEIN C"/>
    <property type="match status" value="1"/>
</dbReference>
<feature type="compositionally biased region" description="Basic and acidic residues" evidence="6">
    <location>
        <begin position="170"/>
        <end position="182"/>
    </location>
</feature>
<sequence length="191" mass="21232">MEKKLYRDEHHKVISGVCAGLADYFGIDVSIVRLVFVLTLILKGGGGLLYIILWIVLPKKPFNYVPPVDYTVPPTPGSPYQQYQAANPSYQPTSTFVPQPQKHPSTAALIGGLVLILLGGGFLLDEFNIIPDWDFSQWWPVILVVIGLTLMFRGSSKPKPVQTWQQTGEVKQEPQAEVKEEPSNDNPSTEI</sequence>
<evidence type="ECO:0000259" key="8">
    <source>
        <dbReference type="Pfam" id="PF04024"/>
    </source>
</evidence>
<keyword evidence="3 7" id="KW-0812">Transmembrane</keyword>
<comment type="subcellular location">
    <subcellularLocation>
        <location evidence="1">Cell membrane</location>
        <topology evidence="1">Single-pass membrane protein</topology>
    </subcellularLocation>
</comment>
<feature type="transmembrane region" description="Helical" evidence="7">
    <location>
        <begin position="136"/>
        <end position="152"/>
    </location>
</feature>
<evidence type="ECO:0000256" key="3">
    <source>
        <dbReference type="ARBA" id="ARBA00022692"/>
    </source>
</evidence>
<feature type="domain" description="Phage shock protein PspC N-terminal" evidence="8">
    <location>
        <begin position="3"/>
        <end position="60"/>
    </location>
</feature>
<proteinExistence type="predicted"/>
<dbReference type="InterPro" id="IPR043726">
    <property type="entry name" value="LiaI-LiaF-like_TM1"/>
</dbReference>
<keyword evidence="5 7" id="KW-0472">Membrane</keyword>
<evidence type="ECO:0000256" key="4">
    <source>
        <dbReference type="ARBA" id="ARBA00022989"/>
    </source>
</evidence>
<dbReference type="Pfam" id="PF18917">
    <property type="entry name" value="LiaI-LiaF-like_TM1"/>
    <property type="match status" value="1"/>
</dbReference>
<evidence type="ECO:0000313" key="11">
    <source>
        <dbReference type="Proteomes" id="UP001216139"/>
    </source>
</evidence>
<keyword evidence="11" id="KW-1185">Reference proteome</keyword>
<evidence type="ECO:0000259" key="9">
    <source>
        <dbReference type="Pfam" id="PF18917"/>
    </source>
</evidence>
<evidence type="ECO:0000256" key="7">
    <source>
        <dbReference type="SAM" id="Phobius"/>
    </source>
</evidence>
<dbReference type="RefSeq" id="WP_273629557.1">
    <property type="nucleotide sequence ID" value="NZ_CP117167.1"/>
</dbReference>